<evidence type="ECO:0000313" key="1">
    <source>
        <dbReference type="EMBL" id="MBF5056981.1"/>
    </source>
</evidence>
<dbReference type="PROSITE" id="PS51257">
    <property type="entry name" value="PROKAR_LIPOPROTEIN"/>
    <property type="match status" value="1"/>
</dbReference>
<keyword evidence="2" id="KW-1185">Reference proteome</keyword>
<dbReference type="EMBL" id="ARXX01000033">
    <property type="protein sequence ID" value="MBF5056981.1"/>
    <property type="molecule type" value="Genomic_DNA"/>
</dbReference>
<organism evidence="1 2">
    <name type="scientific">Alloalcanivorax profundimaris</name>
    <dbReference type="NCBI Taxonomy" id="2735259"/>
    <lineage>
        <taxon>Bacteria</taxon>
        <taxon>Pseudomonadati</taxon>
        <taxon>Pseudomonadota</taxon>
        <taxon>Gammaproteobacteria</taxon>
        <taxon>Oceanospirillales</taxon>
        <taxon>Alcanivoracaceae</taxon>
        <taxon>Alloalcanivorax</taxon>
    </lineage>
</organism>
<reference evidence="1 2" key="1">
    <citation type="submission" date="2012-09" db="EMBL/GenBank/DDBJ databases">
        <title>Genome Sequence of alkane-degrading Bacterium Alcanivorax sp. 521-1.</title>
        <authorList>
            <person name="Lai Q."/>
            <person name="Shao Z."/>
        </authorList>
    </citation>
    <scope>NUCLEOTIDE SEQUENCE [LARGE SCALE GENOMIC DNA]</scope>
    <source>
        <strain evidence="1 2">521-1</strain>
    </source>
</reference>
<comment type="caution">
    <text evidence="1">The sequence shown here is derived from an EMBL/GenBank/DDBJ whole genome shotgun (WGS) entry which is preliminary data.</text>
</comment>
<dbReference type="Proteomes" id="UP000662703">
    <property type="component" value="Unassembled WGS sequence"/>
</dbReference>
<accession>A0ABS0AS79</accession>
<sequence>MRVLITSSLLAALVALTGCDSSSLGGPSLGDGGARSTAVASGAPQARYENRDYGIALDYPKERVRRVEDRDGYFNEGGWRAGVGPEAPGAALLVLRLKGSDRIRAGELHVGASRDPAALAGCTEPDAWARPKSVGQASLDGVTFTTFQGGDAAMNHYRKVHAYRAVHRGVCYAIDLVVRGTNGQVYDPPREAPFSETRAFGDLQALVDGTRFIERAP</sequence>
<evidence type="ECO:0008006" key="3">
    <source>
        <dbReference type="Google" id="ProtNLM"/>
    </source>
</evidence>
<dbReference type="RefSeq" id="WP_194865328.1">
    <property type="nucleotide sequence ID" value="NZ_ARXX01000033.1"/>
</dbReference>
<gene>
    <name evidence="1" type="ORF">Y5W_02275</name>
</gene>
<name>A0ABS0AS79_9GAMM</name>
<evidence type="ECO:0000313" key="2">
    <source>
        <dbReference type="Proteomes" id="UP000662703"/>
    </source>
</evidence>
<proteinExistence type="predicted"/>
<protein>
    <recommendedName>
        <fullName evidence="3">Lipoprotein</fullName>
    </recommendedName>
</protein>